<dbReference type="Gene3D" id="3.40.50.720">
    <property type="entry name" value="NAD(P)-binding Rossmann-like Domain"/>
    <property type="match status" value="1"/>
</dbReference>
<proteinExistence type="predicted"/>
<dbReference type="PANTHER" id="PTHR43245:SF55">
    <property type="entry name" value="NAD(P)-BINDING DOMAIN-CONTAINING PROTEIN"/>
    <property type="match status" value="1"/>
</dbReference>
<gene>
    <name evidence="2" type="ORF">LTR62_005728</name>
</gene>
<dbReference type="InterPro" id="IPR016040">
    <property type="entry name" value="NAD(P)-bd_dom"/>
</dbReference>
<evidence type="ECO:0000313" key="2">
    <source>
        <dbReference type="EMBL" id="KAK5110536.1"/>
    </source>
</evidence>
<dbReference type="SUPFAM" id="SSF51735">
    <property type="entry name" value="NAD(P)-binding Rossmann-fold domains"/>
    <property type="match status" value="1"/>
</dbReference>
<feature type="domain" description="NAD(P)-binding" evidence="1">
    <location>
        <begin position="27"/>
        <end position="237"/>
    </location>
</feature>
<dbReference type="Proteomes" id="UP001310890">
    <property type="component" value="Unassembled WGS sequence"/>
</dbReference>
<dbReference type="AlphaFoldDB" id="A0AAN7TP51"/>
<dbReference type="EMBL" id="JAVRRL010000048">
    <property type="protein sequence ID" value="KAK5110536.1"/>
    <property type="molecule type" value="Genomic_DNA"/>
</dbReference>
<name>A0AAN7TP51_9PEZI</name>
<protein>
    <recommendedName>
        <fullName evidence="1">NAD(P)-binding domain-containing protein</fullName>
    </recommendedName>
</protein>
<evidence type="ECO:0000259" key="1">
    <source>
        <dbReference type="Pfam" id="PF16363"/>
    </source>
</evidence>
<dbReference type="PANTHER" id="PTHR43245">
    <property type="entry name" value="BIFUNCTIONAL POLYMYXIN RESISTANCE PROTEIN ARNA"/>
    <property type="match status" value="1"/>
</dbReference>
<dbReference type="InterPro" id="IPR050177">
    <property type="entry name" value="Lipid_A_modif_metabolic_enz"/>
</dbReference>
<dbReference type="Pfam" id="PF16363">
    <property type="entry name" value="GDP_Man_Dehyd"/>
    <property type="match status" value="1"/>
</dbReference>
<accession>A0AAN7TP51</accession>
<comment type="caution">
    <text evidence="2">The sequence shown here is derived from an EMBL/GenBank/DDBJ whole genome shotgun (WGS) entry which is preliminary data.</text>
</comment>
<organism evidence="2 3">
    <name type="scientific">Meristemomyces frigidus</name>
    <dbReference type="NCBI Taxonomy" id="1508187"/>
    <lineage>
        <taxon>Eukaryota</taxon>
        <taxon>Fungi</taxon>
        <taxon>Dikarya</taxon>
        <taxon>Ascomycota</taxon>
        <taxon>Pezizomycotina</taxon>
        <taxon>Dothideomycetes</taxon>
        <taxon>Dothideomycetidae</taxon>
        <taxon>Mycosphaerellales</taxon>
        <taxon>Teratosphaeriaceae</taxon>
        <taxon>Meristemomyces</taxon>
    </lineage>
</organism>
<sequence>MSKPASFTSALALGEAPSSARSKPRVIVTGGSGKLGRATVQYLANEGWEVISVDLRRPAGISEDGKSGLGGAYRLVEIDLEDMGSVLETFHSTDMAYSGIQAVVHLAAIPSPGQTSASRQFRTNTMGWVFVHYTASSTYTGTDSGSSTYNVLEACRKLKIKNVVLASSETLIGIPFDPHPPAFLPMTEEHERRPESAYSLSKLMGETMAEQYTRWDPELKIVSLRFSNVMLPQEYATFEGWQGDAKARYWNCWGYIDARDGAQSVALSLKSKQTGHHQYLIAAEDTCMRMSNDELVKAVFPDVKYTPTAGPNDSLLSIEKAKKELGFKPAYKWQDQVGK</sequence>
<dbReference type="InterPro" id="IPR036291">
    <property type="entry name" value="NAD(P)-bd_dom_sf"/>
</dbReference>
<reference evidence="2" key="1">
    <citation type="submission" date="2023-08" db="EMBL/GenBank/DDBJ databases">
        <title>Black Yeasts Isolated from many extreme environments.</title>
        <authorList>
            <person name="Coleine C."/>
            <person name="Stajich J.E."/>
            <person name="Selbmann L."/>
        </authorList>
    </citation>
    <scope>NUCLEOTIDE SEQUENCE</scope>
    <source>
        <strain evidence="2">CCFEE 5401</strain>
    </source>
</reference>
<evidence type="ECO:0000313" key="3">
    <source>
        <dbReference type="Proteomes" id="UP001310890"/>
    </source>
</evidence>